<dbReference type="Proteomes" id="UP000799767">
    <property type="component" value="Unassembled WGS sequence"/>
</dbReference>
<gene>
    <name evidence="2" type="ORF">BDY17DRAFT_305895</name>
</gene>
<organism evidence="2 3">
    <name type="scientific">Neohortaea acidophila</name>
    <dbReference type="NCBI Taxonomy" id="245834"/>
    <lineage>
        <taxon>Eukaryota</taxon>
        <taxon>Fungi</taxon>
        <taxon>Dikarya</taxon>
        <taxon>Ascomycota</taxon>
        <taxon>Pezizomycotina</taxon>
        <taxon>Dothideomycetes</taxon>
        <taxon>Dothideomycetidae</taxon>
        <taxon>Mycosphaerellales</taxon>
        <taxon>Teratosphaeriaceae</taxon>
        <taxon>Neohortaea</taxon>
    </lineage>
</organism>
<evidence type="ECO:0000313" key="3">
    <source>
        <dbReference type="Proteomes" id="UP000799767"/>
    </source>
</evidence>
<evidence type="ECO:0000313" key="2">
    <source>
        <dbReference type="EMBL" id="KAF2478825.1"/>
    </source>
</evidence>
<dbReference type="EMBL" id="MU001643">
    <property type="protein sequence ID" value="KAF2478825.1"/>
    <property type="molecule type" value="Genomic_DNA"/>
</dbReference>
<evidence type="ECO:0000256" key="1">
    <source>
        <dbReference type="SAM" id="MobiDB-lite"/>
    </source>
</evidence>
<dbReference type="AlphaFoldDB" id="A0A6A6PFV6"/>
<proteinExistence type="predicted"/>
<dbReference type="RefSeq" id="XP_033585395.1">
    <property type="nucleotide sequence ID" value="XM_033734943.1"/>
</dbReference>
<reference evidence="2" key="1">
    <citation type="journal article" date="2020" name="Stud. Mycol.">
        <title>101 Dothideomycetes genomes: a test case for predicting lifestyles and emergence of pathogens.</title>
        <authorList>
            <person name="Haridas S."/>
            <person name="Albert R."/>
            <person name="Binder M."/>
            <person name="Bloem J."/>
            <person name="Labutti K."/>
            <person name="Salamov A."/>
            <person name="Andreopoulos B."/>
            <person name="Baker S."/>
            <person name="Barry K."/>
            <person name="Bills G."/>
            <person name="Bluhm B."/>
            <person name="Cannon C."/>
            <person name="Castanera R."/>
            <person name="Culley D."/>
            <person name="Daum C."/>
            <person name="Ezra D."/>
            <person name="Gonzalez J."/>
            <person name="Henrissat B."/>
            <person name="Kuo A."/>
            <person name="Liang C."/>
            <person name="Lipzen A."/>
            <person name="Lutzoni F."/>
            <person name="Magnuson J."/>
            <person name="Mondo S."/>
            <person name="Nolan M."/>
            <person name="Ohm R."/>
            <person name="Pangilinan J."/>
            <person name="Park H.-J."/>
            <person name="Ramirez L."/>
            <person name="Alfaro M."/>
            <person name="Sun H."/>
            <person name="Tritt A."/>
            <person name="Yoshinaga Y."/>
            <person name="Zwiers L.-H."/>
            <person name="Turgeon B."/>
            <person name="Goodwin S."/>
            <person name="Spatafora J."/>
            <person name="Crous P."/>
            <person name="Grigoriev I."/>
        </authorList>
    </citation>
    <scope>NUCLEOTIDE SEQUENCE</scope>
    <source>
        <strain evidence="2">CBS 113389</strain>
    </source>
</reference>
<dbReference type="GeneID" id="54475945"/>
<name>A0A6A6PFV6_9PEZI</name>
<sequence length="170" mass="18325">MSLPLFCNNTVLTAHQKHHHTRSSHSLDQGNLVIQRLCPVDTCAPSTRSEADQGTDDRQTLCPVGLPARSFTLSKQAKSLEGTQSTLVRSSHAGLEVDGRSNTAETGRSDTAETRDRIRRKLAIGHGGRRRIAAGDRGGGWALQAYHIRLSAVHGRLDLGLGILSDAAED</sequence>
<accession>A0A6A6PFV6</accession>
<feature type="non-terminal residue" evidence="2">
    <location>
        <position position="170"/>
    </location>
</feature>
<keyword evidence="3" id="KW-1185">Reference proteome</keyword>
<protein>
    <submittedName>
        <fullName evidence="2">Uncharacterized protein</fullName>
    </submittedName>
</protein>
<feature type="region of interest" description="Disordered" evidence="1">
    <location>
        <begin position="82"/>
        <end position="115"/>
    </location>
</feature>